<dbReference type="PROSITE" id="PS51379">
    <property type="entry name" value="4FE4S_FER_2"/>
    <property type="match status" value="1"/>
</dbReference>
<dbReference type="KEGG" id="hmo:HM1_2566"/>
<dbReference type="EMBL" id="CP000930">
    <property type="protein sequence ID" value="ABZ85103.1"/>
    <property type="molecule type" value="Genomic_DNA"/>
</dbReference>
<protein>
    <submittedName>
        <fullName evidence="2">Electron transport protein, putative</fullName>
    </submittedName>
</protein>
<keyword evidence="3" id="KW-1185">Reference proteome</keyword>
<organism evidence="2 3">
    <name type="scientific">Heliobacterium modesticaldum (strain ATCC 51547 / Ice1)</name>
    <dbReference type="NCBI Taxonomy" id="498761"/>
    <lineage>
        <taxon>Bacteria</taxon>
        <taxon>Bacillati</taxon>
        <taxon>Bacillota</taxon>
        <taxon>Clostridia</taxon>
        <taxon>Eubacteriales</taxon>
        <taxon>Heliobacteriaceae</taxon>
        <taxon>Heliomicrobium</taxon>
    </lineage>
</organism>
<dbReference type="Proteomes" id="UP000008550">
    <property type="component" value="Chromosome"/>
</dbReference>
<dbReference type="RefSeq" id="WP_012283597.1">
    <property type="nucleotide sequence ID" value="NC_010337.2"/>
</dbReference>
<evidence type="ECO:0000313" key="2">
    <source>
        <dbReference type="EMBL" id="ABZ85103.1"/>
    </source>
</evidence>
<dbReference type="OrthoDB" id="9784571at2"/>
<reference evidence="2 3" key="1">
    <citation type="journal article" date="2008" name="J. Bacteriol.">
        <title>The genome of Heliobacterium modesticaldum, a phototrophic representative of the Firmicutes containing the simplest photosynthetic apparatus.</title>
        <authorList>
            <person name="Sattley W.M."/>
            <person name="Madigan M.T."/>
            <person name="Swingley W.D."/>
            <person name="Cheung P.C."/>
            <person name="Clocksin K.M."/>
            <person name="Conrad A.L."/>
            <person name="Dejesa L.C."/>
            <person name="Honchak B.M."/>
            <person name="Jung D.O."/>
            <person name="Karbach L.E."/>
            <person name="Kurdoglu A."/>
            <person name="Lahiri S."/>
            <person name="Mastrian S.D."/>
            <person name="Page L.E."/>
            <person name="Taylor H.L."/>
            <person name="Wang Z.T."/>
            <person name="Raymond J."/>
            <person name="Chen M."/>
            <person name="Blankenship R.E."/>
            <person name="Touchman J.W."/>
        </authorList>
    </citation>
    <scope>NUCLEOTIDE SEQUENCE [LARGE SCALE GENOMIC DNA]</scope>
    <source>
        <strain evidence="3">ATCC 51547 / Ice1</strain>
    </source>
</reference>
<evidence type="ECO:0000313" key="3">
    <source>
        <dbReference type="Proteomes" id="UP000008550"/>
    </source>
</evidence>
<gene>
    <name evidence="2" type="ORF">HM1_2566</name>
</gene>
<proteinExistence type="predicted"/>
<dbReference type="eggNOG" id="COG1600">
    <property type="taxonomic scope" value="Bacteria"/>
</dbReference>
<feature type="domain" description="4Fe-4S ferredoxin-type" evidence="1">
    <location>
        <begin position="190"/>
        <end position="218"/>
    </location>
</feature>
<dbReference type="InterPro" id="IPR017896">
    <property type="entry name" value="4Fe4S_Fe-S-bd"/>
</dbReference>
<accession>B0TAZ2</accession>
<sequence length="218" mass="24573">MGRRNIRFQGVIKNGALIEFFGTMIPSLLLFKRDPHAWWQRRQKRRNRNRQPLPALEVLLKRPDDAGRAGDTYIFIFKWKGDEFDLDAFHDSHDFLLDLDRVLRAQGRRFRIYTSLSPKTNLPRLAEAAGLGNLSPFGLLVHARFGPRMLITGVEVEGGLPLPDQVEQPASMGCNDCGLCLRLCPQAPLKSGEVDLRKCEGCSRCIKCCPIGKSVSIV</sequence>
<name>B0TAZ2_HELMI</name>
<dbReference type="HOGENOM" id="CLU_1265071_0_0_9"/>
<dbReference type="AlphaFoldDB" id="B0TAZ2"/>
<dbReference type="SUPFAM" id="SSF54862">
    <property type="entry name" value="4Fe-4S ferredoxins"/>
    <property type="match status" value="1"/>
</dbReference>
<evidence type="ECO:0000259" key="1">
    <source>
        <dbReference type="PROSITE" id="PS51379"/>
    </source>
</evidence>